<dbReference type="GO" id="GO:0008715">
    <property type="term" value="F:CDP-diacylglycerol diphosphatase activity"/>
    <property type="evidence" value="ECO:0007669"/>
    <property type="project" value="UniProtKB-EC"/>
</dbReference>
<evidence type="ECO:0000256" key="14">
    <source>
        <dbReference type="ARBA" id="ARBA00023136"/>
    </source>
</evidence>
<accession>A0ABU0HEY7</accession>
<feature type="transmembrane region" description="Helical" evidence="19">
    <location>
        <begin position="57"/>
        <end position="74"/>
    </location>
</feature>
<evidence type="ECO:0000256" key="6">
    <source>
        <dbReference type="ARBA" id="ARBA00012375"/>
    </source>
</evidence>
<comment type="catalytic activity">
    <reaction evidence="1">
        <text>a CDP-1,2-diacyl-sn-glycerol + H2O = a 1,2-diacyl-sn-glycero-3-phosphate + CMP + 2 H(+)</text>
        <dbReference type="Rhea" id="RHEA:15221"/>
        <dbReference type="ChEBI" id="CHEBI:15377"/>
        <dbReference type="ChEBI" id="CHEBI:15378"/>
        <dbReference type="ChEBI" id="CHEBI:58332"/>
        <dbReference type="ChEBI" id="CHEBI:58608"/>
        <dbReference type="ChEBI" id="CHEBI:60377"/>
        <dbReference type="EC" id="3.6.1.26"/>
    </reaction>
</comment>
<comment type="caution">
    <text evidence="20">The sequence shown here is derived from an EMBL/GenBank/DDBJ whole genome shotgun (WGS) entry which is preliminary data.</text>
</comment>
<keyword evidence="14 19" id="KW-0472">Membrane</keyword>
<keyword evidence="15" id="KW-0594">Phospholipid biosynthesis</keyword>
<evidence type="ECO:0000256" key="11">
    <source>
        <dbReference type="ARBA" id="ARBA00022801"/>
    </source>
</evidence>
<evidence type="ECO:0000256" key="1">
    <source>
        <dbReference type="ARBA" id="ARBA00001007"/>
    </source>
</evidence>
<evidence type="ECO:0000256" key="19">
    <source>
        <dbReference type="SAM" id="Phobius"/>
    </source>
</evidence>
<dbReference type="InterPro" id="IPR003763">
    <property type="entry name" value="CDP-diacylglyc_Pase"/>
</dbReference>
<comment type="pathway">
    <text evidence="4">Lipid metabolism.</text>
</comment>
<dbReference type="Proteomes" id="UP001236369">
    <property type="component" value="Unassembled WGS sequence"/>
</dbReference>
<evidence type="ECO:0000256" key="17">
    <source>
        <dbReference type="ARBA" id="ARBA00032888"/>
    </source>
</evidence>
<feature type="transmembrane region" description="Helical" evidence="19">
    <location>
        <begin position="12"/>
        <end position="36"/>
    </location>
</feature>
<comment type="subcellular location">
    <subcellularLocation>
        <location evidence="2">Cell membrane</location>
        <topology evidence="2">Single-pass membrane protein</topology>
    </subcellularLocation>
</comment>
<protein>
    <recommendedName>
        <fullName evidence="7">CDP-diacylglycerol pyrophosphatase</fullName>
        <ecNumber evidence="6">3.6.1.26</ecNumber>
    </recommendedName>
    <alternativeName>
        <fullName evidence="17">CDP-diacylglycerol phosphatidylhydrolase</fullName>
    </alternativeName>
    <alternativeName>
        <fullName evidence="18">CDP-diglyceride hydrolase</fullName>
    </alternativeName>
</protein>
<proteinExistence type="inferred from homology"/>
<keyword evidence="11 20" id="KW-0378">Hydrolase</keyword>
<keyword evidence="10 19" id="KW-0812">Transmembrane</keyword>
<evidence type="ECO:0000256" key="10">
    <source>
        <dbReference type="ARBA" id="ARBA00022692"/>
    </source>
</evidence>
<comment type="similarity">
    <text evidence="5">Belongs to the Cdh family.</text>
</comment>
<evidence type="ECO:0000313" key="21">
    <source>
        <dbReference type="Proteomes" id="UP001236369"/>
    </source>
</evidence>
<dbReference type="SUPFAM" id="SSF54197">
    <property type="entry name" value="HIT-like"/>
    <property type="match status" value="1"/>
</dbReference>
<keyword evidence="9" id="KW-0444">Lipid biosynthesis</keyword>
<dbReference type="Gene3D" id="3.30.428.30">
    <property type="entry name" value="HIT family - CDH-like"/>
    <property type="match status" value="1"/>
</dbReference>
<evidence type="ECO:0000256" key="9">
    <source>
        <dbReference type="ARBA" id="ARBA00022516"/>
    </source>
</evidence>
<keyword evidence="8" id="KW-1003">Cell membrane</keyword>
<evidence type="ECO:0000256" key="5">
    <source>
        <dbReference type="ARBA" id="ARBA00006435"/>
    </source>
</evidence>
<evidence type="ECO:0000256" key="16">
    <source>
        <dbReference type="ARBA" id="ARBA00023264"/>
    </source>
</evidence>
<evidence type="ECO:0000256" key="4">
    <source>
        <dbReference type="ARBA" id="ARBA00005189"/>
    </source>
</evidence>
<dbReference type="InterPro" id="IPR036265">
    <property type="entry name" value="HIT-like_sf"/>
</dbReference>
<evidence type="ECO:0000256" key="8">
    <source>
        <dbReference type="ARBA" id="ARBA00022475"/>
    </source>
</evidence>
<dbReference type="Pfam" id="PF02611">
    <property type="entry name" value="CDH"/>
    <property type="match status" value="1"/>
</dbReference>
<keyword evidence="16" id="KW-1208">Phospholipid metabolism</keyword>
<evidence type="ECO:0000256" key="18">
    <source>
        <dbReference type="ARBA" id="ARBA00032892"/>
    </source>
</evidence>
<keyword evidence="13" id="KW-0443">Lipid metabolism</keyword>
<comment type="pathway">
    <text evidence="3">Phospholipid metabolism; CDP-diacylglycerol degradation; phosphatidate from CDP-diacylglycerol: step 1/1.</text>
</comment>
<sequence>MTITPMITMPMMLMIITSMITTAMITTVTIMAIRTATITTITATTGMITEVPRRRRIALTAGLLGIVMAFPAAAGPDPTRDVLWVALKTCVLAKKLANRTFPCLAVDLGAGERPGTAVMRAPGEPTHVVVMPTDTVTGLESTPLRGSRGAAYWTAALAARRYVTDSLQGRIPEADVALAVNSARGRSQDQLHIHVDCLRPKVLDALDAHGRQVRRQWAPFPVPLAGDRFQAMRVRAAEADTFNPFAALTSLPGRRDLHRTSFAAVATRPDDPEPGYILLAYRAPGASAEDVMDHGCAIAGAGRAKAAG</sequence>
<evidence type="ECO:0000256" key="13">
    <source>
        <dbReference type="ARBA" id="ARBA00023098"/>
    </source>
</evidence>
<name>A0ABU0HEY7_9HYPH</name>
<keyword evidence="12 19" id="KW-1133">Transmembrane helix</keyword>
<evidence type="ECO:0000313" key="20">
    <source>
        <dbReference type="EMBL" id="MDQ0440889.1"/>
    </source>
</evidence>
<evidence type="ECO:0000256" key="7">
    <source>
        <dbReference type="ARBA" id="ARBA00019608"/>
    </source>
</evidence>
<evidence type="ECO:0000256" key="15">
    <source>
        <dbReference type="ARBA" id="ARBA00023209"/>
    </source>
</evidence>
<evidence type="ECO:0000256" key="2">
    <source>
        <dbReference type="ARBA" id="ARBA00004162"/>
    </source>
</evidence>
<evidence type="ECO:0000256" key="3">
    <source>
        <dbReference type="ARBA" id="ARBA00004927"/>
    </source>
</evidence>
<keyword evidence="21" id="KW-1185">Reference proteome</keyword>
<gene>
    <name evidence="20" type="ORF">QO016_000366</name>
</gene>
<dbReference type="EC" id="3.6.1.26" evidence="6"/>
<evidence type="ECO:0000256" key="12">
    <source>
        <dbReference type="ARBA" id="ARBA00022989"/>
    </source>
</evidence>
<reference evidence="20 21" key="1">
    <citation type="submission" date="2023-07" db="EMBL/GenBank/DDBJ databases">
        <title>Genomic Encyclopedia of Type Strains, Phase IV (KMG-IV): sequencing the most valuable type-strain genomes for metagenomic binning, comparative biology and taxonomic classification.</title>
        <authorList>
            <person name="Goeker M."/>
        </authorList>
    </citation>
    <scope>NUCLEOTIDE SEQUENCE [LARGE SCALE GENOMIC DNA]</scope>
    <source>
        <strain evidence="20 21">DSM 19562</strain>
    </source>
</reference>
<organism evidence="20 21">
    <name type="scientific">Methylobacterium persicinum</name>
    <dbReference type="NCBI Taxonomy" id="374426"/>
    <lineage>
        <taxon>Bacteria</taxon>
        <taxon>Pseudomonadati</taxon>
        <taxon>Pseudomonadota</taxon>
        <taxon>Alphaproteobacteria</taxon>
        <taxon>Hyphomicrobiales</taxon>
        <taxon>Methylobacteriaceae</taxon>
        <taxon>Methylobacterium</taxon>
    </lineage>
</organism>
<dbReference type="EMBL" id="JAUSVV010000001">
    <property type="protein sequence ID" value="MDQ0440889.1"/>
    <property type="molecule type" value="Genomic_DNA"/>
</dbReference>